<evidence type="ECO:0000259" key="1">
    <source>
        <dbReference type="Pfam" id="PF00773"/>
    </source>
</evidence>
<organism evidence="2 3">
    <name type="scientific">Bonamia ostreae</name>
    <dbReference type="NCBI Taxonomy" id="126728"/>
    <lineage>
        <taxon>Eukaryota</taxon>
        <taxon>Sar</taxon>
        <taxon>Rhizaria</taxon>
        <taxon>Endomyxa</taxon>
        <taxon>Ascetosporea</taxon>
        <taxon>Haplosporida</taxon>
        <taxon>Bonamia</taxon>
    </lineage>
</organism>
<comment type="caution">
    <text evidence="2">The sequence shown here is derived from an EMBL/GenBank/DDBJ whole genome shotgun (WGS) entry which is preliminary data.</text>
</comment>
<evidence type="ECO:0000313" key="2">
    <source>
        <dbReference type="EMBL" id="MES1918775.1"/>
    </source>
</evidence>
<dbReference type="InterPro" id="IPR012340">
    <property type="entry name" value="NA-bd_OB-fold"/>
</dbReference>
<proteinExistence type="predicted"/>
<dbReference type="SUPFAM" id="SSF50249">
    <property type="entry name" value="Nucleic acid-binding proteins"/>
    <property type="match status" value="1"/>
</dbReference>
<dbReference type="InterPro" id="IPR001900">
    <property type="entry name" value="RNase_II/R"/>
</dbReference>
<dbReference type="Pfam" id="PF00773">
    <property type="entry name" value="RNB"/>
    <property type="match status" value="1"/>
</dbReference>
<feature type="domain" description="RNB" evidence="1">
    <location>
        <begin position="35"/>
        <end position="95"/>
    </location>
</feature>
<sequence>MCITGHVGSLFLTKQNVPAPYRVLPINDFKERLQNIRISRISLLRSLECAKINSKPHLKSEKAHSPMALSEYVQVTSPIRRIMDLLAHYQIRSAILEQRPPISKEFMTFLGNAAVESFQMSKRLQTSRNNFIILKNIQKKLEKEGPFRTKCDVIKVNSTNFEFEKINFFQKDYRKNFKEGTATVIIKEAYPSKGALNFEVISTKPYEGKDLDCNEVVSRYRLVLYSKQVFGIENVKSDYFNLKTDLEDMTK</sequence>
<gene>
    <name evidence="2" type="ORF">MHBO_000685</name>
</gene>
<dbReference type="EMBL" id="JBDODL010000122">
    <property type="protein sequence ID" value="MES1918775.1"/>
    <property type="molecule type" value="Genomic_DNA"/>
</dbReference>
<reference evidence="2 3" key="1">
    <citation type="journal article" date="2024" name="BMC Biol.">
        <title>Comparative genomics of Ascetosporea gives new insight into the evolutionary basis for animal parasitism in Rhizaria.</title>
        <authorList>
            <person name="Hiltunen Thoren M."/>
            <person name="Onut-Brannstrom I."/>
            <person name="Alfjorden A."/>
            <person name="Peckova H."/>
            <person name="Swords F."/>
            <person name="Hooper C."/>
            <person name="Holzer A.S."/>
            <person name="Bass D."/>
            <person name="Burki F."/>
        </authorList>
    </citation>
    <scope>NUCLEOTIDE SEQUENCE [LARGE SCALE GENOMIC DNA]</scope>
    <source>
        <strain evidence="2">20-A016</strain>
    </source>
</reference>
<name>A0ABV2AGH6_9EUKA</name>
<keyword evidence="3" id="KW-1185">Reference proteome</keyword>
<dbReference type="Proteomes" id="UP001439008">
    <property type="component" value="Unassembled WGS sequence"/>
</dbReference>
<protein>
    <recommendedName>
        <fullName evidence="1">RNB domain-containing protein</fullName>
    </recommendedName>
</protein>
<evidence type="ECO:0000313" key="3">
    <source>
        <dbReference type="Proteomes" id="UP001439008"/>
    </source>
</evidence>
<accession>A0ABV2AGH6</accession>